<dbReference type="InterPro" id="IPR004629">
    <property type="entry name" value="WecG_TagA_CpsF"/>
</dbReference>
<gene>
    <name evidence="4" type="primary">wecG</name>
    <name evidence="4" type="ORF">CA12_02030</name>
</gene>
<dbReference type="RefSeq" id="WP_145356752.1">
    <property type="nucleotide sequence ID" value="NZ_CP036265.1"/>
</dbReference>
<dbReference type="PANTHER" id="PTHR34136">
    <property type="match status" value="1"/>
</dbReference>
<keyword evidence="1 4" id="KW-0328">Glycosyltransferase</keyword>
<dbReference type="OrthoDB" id="9771846at2"/>
<sequence length="325" mass="35149">MLPPTDRRPDVADVASDTETASDILTAETVDTVSECATVDAAPSAPPAPCPPPRWPAKRDVFGVGISPTTYAEAAECVVRAGARRESAVVGAFAVHAVVTASGDPQLRAAVNRFEMITPDGQPVRWALNLLHACGLKERVYGPTLTLEICRLAAERGVPVFLYGGAEHVTPRLAARLRKMFPALKIAGAMSPPFRSLGAPEQAEDDRRAVEAIEASGAGIVLIGLGCPKQDFLAARLRDRLHAVQVCVGAAFDFHAGVKPVAPRWMQNRGLEWFYRLASEPQRLWKRYLVTNSQYLGKLGLALSNLPRTRRQRRAGRRAAAKASF</sequence>
<keyword evidence="2 4" id="KW-0808">Transferase</keyword>
<organism evidence="4 5">
    <name type="scientific">Alienimonas californiensis</name>
    <dbReference type="NCBI Taxonomy" id="2527989"/>
    <lineage>
        <taxon>Bacteria</taxon>
        <taxon>Pseudomonadati</taxon>
        <taxon>Planctomycetota</taxon>
        <taxon>Planctomycetia</taxon>
        <taxon>Planctomycetales</taxon>
        <taxon>Planctomycetaceae</taxon>
        <taxon>Alienimonas</taxon>
    </lineage>
</organism>
<dbReference type="NCBIfam" id="TIGR00696">
    <property type="entry name" value="wecG_tagA_cpsF"/>
    <property type="match status" value="1"/>
</dbReference>
<dbReference type="Pfam" id="PF03808">
    <property type="entry name" value="Glyco_tran_WecG"/>
    <property type="match status" value="1"/>
</dbReference>
<name>A0A517P464_9PLAN</name>
<evidence type="ECO:0000256" key="2">
    <source>
        <dbReference type="ARBA" id="ARBA00022679"/>
    </source>
</evidence>
<reference evidence="4 5" key="1">
    <citation type="submission" date="2019-02" db="EMBL/GenBank/DDBJ databases">
        <title>Deep-cultivation of Planctomycetes and their phenomic and genomic characterization uncovers novel biology.</title>
        <authorList>
            <person name="Wiegand S."/>
            <person name="Jogler M."/>
            <person name="Boedeker C."/>
            <person name="Pinto D."/>
            <person name="Vollmers J."/>
            <person name="Rivas-Marin E."/>
            <person name="Kohn T."/>
            <person name="Peeters S.H."/>
            <person name="Heuer A."/>
            <person name="Rast P."/>
            <person name="Oberbeckmann S."/>
            <person name="Bunk B."/>
            <person name="Jeske O."/>
            <person name="Meyerdierks A."/>
            <person name="Storesund J.E."/>
            <person name="Kallscheuer N."/>
            <person name="Luecker S."/>
            <person name="Lage O.M."/>
            <person name="Pohl T."/>
            <person name="Merkel B.J."/>
            <person name="Hornburger P."/>
            <person name="Mueller R.-W."/>
            <person name="Bruemmer F."/>
            <person name="Labrenz M."/>
            <person name="Spormann A.M."/>
            <person name="Op den Camp H."/>
            <person name="Overmann J."/>
            <person name="Amann R."/>
            <person name="Jetten M.S.M."/>
            <person name="Mascher T."/>
            <person name="Medema M.H."/>
            <person name="Devos D.P."/>
            <person name="Kaster A.-K."/>
            <person name="Ovreas L."/>
            <person name="Rohde M."/>
            <person name="Galperin M.Y."/>
            <person name="Jogler C."/>
        </authorList>
    </citation>
    <scope>NUCLEOTIDE SEQUENCE [LARGE SCALE GENOMIC DNA]</scope>
    <source>
        <strain evidence="4 5">CA12</strain>
    </source>
</reference>
<evidence type="ECO:0000313" key="5">
    <source>
        <dbReference type="Proteomes" id="UP000318741"/>
    </source>
</evidence>
<dbReference type="KEGG" id="acaf:CA12_02030"/>
<keyword evidence="5" id="KW-1185">Reference proteome</keyword>
<dbReference type="CDD" id="cd06533">
    <property type="entry name" value="Glyco_transf_WecG_TagA"/>
    <property type="match status" value="1"/>
</dbReference>
<evidence type="ECO:0000313" key="4">
    <source>
        <dbReference type="EMBL" id="QDT14135.1"/>
    </source>
</evidence>
<feature type="region of interest" description="Disordered" evidence="3">
    <location>
        <begin position="1"/>
        <end position="22"/>
    </location>
</feature>
<evidence type="ECO:0000256" key="1">
    <source>
        <dbReference type="ARBA" id="ARBA00022676"/>
    </source>
</evidence>
<dbReference type="AlphaFoldDB" id="A0A517P464"/>
<dbReference type="Proteomes" id="UP000318741">
    <property type="component" value="Chromosome"/>
</dbReference>
<feature type="compositionally biased region" description="Basic and acidic residues" evidence="3">
    <location>
        <begin position="1"/>
        <end position="11"/>
    </location>
</feature>
<dbReference type="EMBL" id="CP036265">
    <property type="protein sequence ID" value="QDT14135.1"/>
    <property type="molecule type" value="Genomic_DNA"/>
</dbReference>
<accession>A0A517P464</accession>
<dbReference type="GO" id="GO:0047241">
    <property type="term" value="F:lipopolysaccharide N-acetylmannosaminouronosyltransferase activity"/>
    <property type="evidence" value="ECO:0007669"/>
    <property type="project" value="UniProtKB-EC"/>
</dbReference>
<evidence type="ECO:0000256" key="3">
    <source>
        <dbReference type="SAM" id="MobiDB-lite"/>
    </source>
</evidence>
<dbReference type="PANTHER" id="PTHR34136:SF1">
    <property type="entry name" value="UDP-N-ACETYL-D-MANNOSAMINURONIC ACID TRANSFERASE"/>
    <property type="match status" value="1"/>
</dbReference>
<dbReference type="EC" id="2.4.1.180" evidence="4"/>
<proteinExistence type="predicted"/>
<protein>
    <submittedName>
        <fullName evidence="4">UDP-N-acetyl-D-mannosaminuronic acid transferase</fullName>
        <ecNumber evidence="4">2.4.1.180</ecNumber>
    </submittedName>
</protein>